<reference evidence="1 2" key="1">
    <citation type="submission" date="2018-04" db="EMBL/GenBank/DDBJ databases">
        <title>The genome of golden apple snail Pomacea canaliculata provides insight into stress tolerance and invasive adaptation.</title>
        <authorList>
            <person name="Liu C."/>
            <person name="Liu B."/>
            <person name="Ren Y."/>
            <person name="Zhang Y."/>
            <person name="Wang H."/>
            <person name="Li S."/>
            <person name="Jiang F."/>
            <person name="Yin L."/>
            <person name="Zhang G."/>
            <person name="Qian W."/>
            <person name="Fan W."/>
        </authorList>
    </citation>
    <scope>NUCLEOTIDE SEQUENCE [LARGE SCALE GENOMIC DNA]</scope>
    <source>
        <strain evidence="1">SZHN2017</strain>
        <tissue evidence="1">Muscle</tissue>
    </source>
</reference>
<proteinExistence type="predicted"/>
<protein>
    <submittedName>
        <fullName evidence="1">Uncharacterized protein</fullName>
    </submittedName>
</protein>
<name>A0A2T7NJ74_POMCA</name>
<evidence type="ECO:0000313" key="2">
    <source>
        <dbReference type="Proteomes" id="UP000245119"/>
    </source>
</evidence>
<dbReference type="Proteomes" id="UP000245119">
    <property type="component" value="Linkage Group LG12"/>
</dbReference>
<gene>
    <name evidence="1" type="ORF">C0Q70_19384</name>
</gene>
<dbReference type="EMBL" id="PZQS01000012">
    <property type="protein sequence ID" value="PVD21215.1"/>
    <property type="molecule type" value="Genomic_DNA"/>
</dbReference>
<organism evidence="1 2">
    <name type="scientific">Pomacea canaliculata</name>
    <name type="common">Golden apple snail</name>
    <dbReference type="NCBI Taxonomy" id="400727"/>
    <lineage>
        <taxon>Eukaryota</taxon>
        <taxon>Metazoa</taxon>
        <taxon>Spiralia</taxon>
        <taxon>Lophotrochozoa</taxon>
        <taxon>Mollusca</taxon>
        <taxon>Gastropoda</taxon>
        <taxon>Caenogastropoda</taxon>
        <taxon>Architaenioglossa</taxon>
        <taxon>Ampullarioidea</taxon>
        <taxon>Ampullariidae</taxon>
        <taxon>Pomacea</taxon>
    </lineage>
</organism>
<keyword evidence="2" id="KW-1185">Reference proteome</keyword>
<accession>A0A2T7NJ74</accession>
<comment type="caution">
    <text evidence="1">The sequence shown here is derived from an EMBL/GenBank/DDBJ whole genome shotgun (WGS) entry which is preliminary data.</text>
</comment>
<evidence type="ECO:0000313" key="1">
    <source>
        <dbReference type="EMBL" id="PVD21215.1"/>
    </source>
</evidence>
<dbReference type="AlphaFoldDB" id="A0A2T7NJ74"/>
<sequence>MSISYSDIDFGSVTDGAGDLWKRLLLCCQWNEMENKIFVAATDTCRSIKRQCFGKSGECVQEQGISQGTVTFSDAGNVTLAFFLQGASLTKEQPAMTVEPHGVVRCENLWLAEPSEYDDDREVSCDDRLHHSFPHLLLYFTP</sequence>